<gene>
    <name evidence="1" type="ORF">EVEC_LOCUS9722</name>
</gene>
<organism evidence="3">
    <name type="scientific">Enterobius vermicularis</name>
    <name type="common">Human pinworm</name>
    <dbReference type="NCBI Taxonomy" id="51028"/>
    <lineage>
        <taxon>Eukaryota</taxon>
        <taxon>Metazoa</taxon>
        <taxon>Ecdysozoa</taxon>
        <taxon>Nematoda</taxon>
        <taxon>Chromadorea</taxon>
        <taxon>Rhabditida</taxon>
        <taxon>Spirurina</taxon>
        <taxon>Oxyuridomorpha</taxon>
        <taxon>Oxyuroidea</taxon>
        <taxon>Oxyuridae</taxon>
        <taxon>Enterobius</taxon>
    </lineage>
</organism>
<evidence type="ECO:0000313" key="3">
    <source>
        <dbReference type="WBParaSite" id="EVEC_0001037701-mRNA-1"/>
    </source>
</evidence>
<evidence type="ECO:0000313" key="2">
    <source>
        <dbReference type="Proteomes" id="UP000274131"/>
    </source>
</evidence>
<evidence type="ECO:0000313" key="1">
    <source>
        <dbReference type="EMBL" id="VDD94971.1"/>
    </source>
</evidence>
<dbReference type="AlphaFoldDB" id="A0A0N4VHS6"/>
<reference evidence="3" key="1">
    <citation type="submission" date="2017-02" db="UniProtKB">
        <authorList>
            <consortium name="WormBaseParasite"/>
        </authorList>
    </citation>
    <scope>IDENTIFICATION</scope>
</reference>
<sequence>MLLTAVATAEEGEMYVLDAARTSEEAQRARLELRAMQSKCVDLYAYWLKELLDMQVSYDKRAFTLHQMLFGNCQWFLAKYGSLSQ</sequence>
<accession>A0A0N4VHS6</accession>
<dbReference type="OrthoDB" id="5841337at2759"/>
<dbReference type="EMBL" id="UXUI01010255">
    <property type="protein sequence ID" value="VDD94971.1"/>
    <property type="molecule type" value="Genomic_DNA"/>
</dbReference>
<proteinExistence type="predicted"/>
<protein>
    <submittedName>
        <fullName evidence="3">ER membrane protein complex subunit 2</fullName>
    </submittedName>
</protein>
<reference evidence="1 2" key="2">
    <citation type="submission" date="2018-10" db="EMBL/GenBank/DDBJ databases">
        <authorList>
            <consortium name="Pathogen Informatics"/>
        </authorList>
    </citation>
    <scope>NUCLEOTIDE SEQUENCE [LARGE SCALE GENOMIC DNA]</scope>
</reference>
<keyword evidence="2" id="KW-1185">Reference proteome</keyword>
<dbReference type="Proteomes" id="UP000274131">
    <property type="component" value="Unassembled WGS sequence"/>
</dbReference>
<dbReference type="WBParaSite" id="EVEC_0001037701-mRNA-1">
    <property type="protein sequence ID" value="EVEC_0001037701-mRNA-1"/>
    <property type="gene ID" value="EVEC_0001037701"/>
</dbReference>
<name>A0A0N4VHS6_ENTVE</name>